<dbReference type="EMBL" id="CP034759">
    <property type="protein sequence ID" value="QBG35276.1"/>
    <property type="molecule type" value="Genomic_DNA"/>
</dbReference>
<dbReference type="Proteomes" id="UP000290244">
    <property type="component" value="Chromosome"/>
</dbReference>
<evidence type="ECO:0000313" key="10">
    <source>
        <dbReference type="Proteomes" id="UP000290244"/>
    </source>
</evidence>
<name>A0A4P6P1R6_9GAMM</name>
<evidence type="ECO:0000256" key="1">
    <source>
        <dbReference type="ARBA" id="ARBA00004651"/>
    </source>
</evidence>
<keyword evidence="10" id="KW-1185">Reference proteome</keyword>
<dbReference type="PANTHER" id="PTHR42865">
    <property type="entry name" value="PROTON/GLUTAMATE-ASPARTATE SYMPORTER"/>
    <property type="match status" value="1"/>
</dbReference>
<evidence type="ECO:0000256" key="8">
    <source>
        <dbReference type="SAM" id="Phobius"/>
    </source>
</evidence>
<keyword evidence="3" id="KW-1003">Cell membrane</keyword>
<dbReference type="InterPro" id="IPR001991">
    <property type="entry name" value="Na-dicarboxylate_symporter"/>
</dbReference>
<dbReference type="Pfam" id="PF00375">
    <property type="entry name" value="SDF"/>
    <property type="match status" value="1"/>
</dbReference>
<sequence>MITMSNESTIQPANKKASLTTRIVIGMIAGILVGSFFQWLMPDGSDLVFNLYLFEISVKGLFVDGILEVIGQIFMASLRMLVVPLVFVSLVCGVCSLKDTSKLGRIGGKAIALYLATTAIAISFAIFIALIIGPGEGVNMPTSSSFTSREAPSLAQVIIQMFPTNPFASFAQGNMLQVIVFALLFGIAIALSGKAGERVAAMFDDLSEVIMRLVAILMNIAPYGVFALLASLFTTVSIETFGKLIVYFLVVLFVLILHATITYSVILKLLTGLNPLIFLKKMRDAAIFAFSTASSNATIPVTLETATRKMGVKNSIASFTVPLGATINMDGTAIMQGVATVFIAQVFSQDLTLADYLAVVLTATLASIGTAGVPGVGLIMLAMVLEQVGLPVEGIALIIGVDRLLDMTRTAVNVTGDSMVSIVVAKSEQQFDNDMYLDEQAGHTIEDIDFHHLKND</sequence>
<feature type="transmembrane region" description="Helical" evidence="8">
    <location>
        <begin position="323"/>
        <end position="344"/>
    </location>
</feature>
<feature type="transmembrane region" description="Helical" evidence="8">
    <location>
        <begin position="356"/>
        <end position="385"/>
    </location>
</feature>
<protein>
    <submittedName>
        <fullName evidence="9">Dicarboxylate/amino acid:cation symporter</fullName>
    </submittedName>
</protein>
<evidence type="ECO:0000313" key="9">
    <source>
        <dbReference type="EMBL" id="QBG35276.1"/>
    </source>
</evidence>
<evidence type="ECO:0000256" key="6">
    <source>
        <dbReference type="ARBA" id="ARBA00022989"/>
    </source>
</evidence>
<proteinExistence type="predicted"/>
<dbReference type="GO" id="GO:0006835">
    <property type="term" value="P:dicarboxylic acid transport"/>
    <property type="evidence" value="ECO:0007669"/>
    <property type="project" value="TreeGrafter"/>
</dbReference>
<evidence type="ECO:0000256" key="3">
    <source>
        <dbReference type="ARBA" id="ARBA00022475"/>
    </source>
</evidence>
<feature type="transmembrane region" description="Helical" evidence="8">
    <location>
        <begin position="21"/>
        <end position="41"/>
    </location>
</feature>
<dbReference type="InterPro" id="IPR036458">
    <property type="entry name" value="Na:dicarbo_symporter_sf"/>
</dbReference>
<dbReference type="GO" id="GO:0005886">
    <property type="term" value="C:plasma membrane"/>
    <property type="evidence" value="ECO:0007669"/>
    <property type="project" value="UniProtKB-SubCell"/>
</dbReference>
<dbReference type="Gene3D" id="1.10.3860.10">
    <property type="entry name" value="Sodium:dicarboxylate symporter"/>
    <property type="match status" value="1"/>
</dbReference>
<keyword evidence="4 8" id="KW-0812">Transmembrane</keyword>
<keyword evidence="2" id="KW-0813">Transport</keyword>
<gene>
    <name evidence="9" type="ORF">EMK97_05860</name>
</gene>
<evidence type="ECO:0000256" key="4">
    <source>
        <dbReference type="ARBA" id="ARBA00022692"/>
    </source>
</evidence>
<dbReference type="KEGG" id="lsd:EMK97_05860"/>
<dbReference type="FunFam" id="1.10.3860.10:FF:000001">
    <property type="entry name" value="C4-dicarboxylate transport protein"/>
    <property type="match status" value="1"/>
</dbReference>
<keyword evidence="7 8" id="KW-0472">Membrane</keyword>
<organism evidence="9 10">
    <name type="scientific">Litorilituus sediminis</name>
    <dbReference type="NCBI Taxonomy" id="718192"/>
    <lineage>
        <taxon>Bacteria</taxon>
        <taxon>Pseudomonadati</taxon>
        <taxon>Pseudomonadota</taxon>
        <taxon>Gammaproteobacteria</taxon>
        <taxon>Alteromonadales</taxon>
        <taxon>Colwelliaceae</taxon>
        <taxon>Litorilituus</taxon>
    </lineage>
</organism>
<dbReference type="SUPFAM" id="SSF118215">
    <property type="entry name" value="Proton glutamate symport protein"/>
    <property type="match status" value="1"/>
</dbReference>
<dbReference type="PRINTS" id="PR00173">
    <property type="entry name" value="EDTRNSPORT"/>
</dbReference>
<keyword evidence="5" id="KW-0769">Symport</keyword>
<dbReference type="PANTHER" id="PTHR42865:SF7">
    <property type="entry name" value="PROTON_GLUTAMATE-ASPARTATE SYMPORTER"/>
    <property type="match status" value="1"/>
</dbReference>
<feature type="transmembrane region" description="Helical" evidence="8">
    <location>
        <begin position="213"/>
        <end position="238"/>
    </location>
</feature>
<dbReference type="OrthoDB" id="9766690at2"/>
<evidence type="ECO:0000256" key="7">
    <source>
        <dbReference type="ARBA" id="ARBA00023136"/>
    </source>
</evidence>
<evidence type="ECO:0000256" key="2">
    <source>
        <dbReference type="ARBA" id="ARBA00022448"/>
    </source>
</evidence>
<feature type="transmembrane region" description="Helical" evidence="8">
    <location>
        <begin position="285"/>
        <end position="303"/>
    </location>
</feature>
<reference evidence="9 10" key="1">
    <citation type="submission" date="2018-12" db="EMBL/GenBank/DDBJ databases">
        <title>Complete genome of Litorilituus sediminis.</title>
        <authorList>
            <person name="Liu A."/>
            <person name="Rong J."/>
        </authorList>
    </citation>
    <scope>NUCLEOTIDE SEQUENCE [LARGE SCALE GENOMIC DNA]</scope>
    <source>
        <strain evidence="9 10">JCM 17549</strain>
    </source>
</reference>
<dbReference type="GO" id="GO:0015293">
    <property type="term" value="F:symporter activity"/>
    <property type="evidence" value="ECO:0007669"/>
    <property type="project" value="UniProtKB-KW"/>
</dbReference>
<feature type="transmembrane region" description="Helical" evidence="8">
    <location>
        <begin position="111"/>
        <end position="132"/>
    </location>
</feature>
<evidence type="ECO:0000256" key="5">
    <source>
        <dbReference type="ARBA" id="ARBA00022847"/>
    </source>
</evidence>
<comment type="subcellular location">
    <subcellularLocation>
        <location evidence="1">Cell membrane</location>
        <topology evidence="1">Multi-pass membrane protein</topology>
    </subcellularLocation>
</comment>
<dbReference type="AlphaFoldDB" id="A0A4P6P1R6"/>
<feature type="transmembrane region" description="Helical" evidence="8">
    <location>
        <begin position="244"/>
        <end position="265"/>
    </location>
</feature>
<feature type="transmembrane region" description="Helical" evidence="8">
    <location>
        <begin position="175"/>
        <end position="192"/>
    </location>
</feature>
<keyword evidence="6 8" id="KW-1133">Transmembrane helix</keyword>
<accession>A0A4P6P1R6</accession>
<feature type="transmembrane region" description="Helical" evidence="8">
    <location>
        <begin position="69"/>
        <end position="91"/>
    </location>
</feature>